<dbReference type="InterPro" id="IPR009057">
    <property type="entry name" value="Homeodomain-like_sf"/>
</dbReference>
<dbReference type="InterPro" id="IPR018060">
    <property type="entry name" value="HTH_AraC"/>
</dbReference>
<keyword evidence="6" id="KW-1185">Reference proteome</keyword>
<dbReference type="Pfam" id="PF12833">
    <property type="entry name" value="HTH_18"/>
    <property type="match status" value="1"/>
</dbReference>
<dbReference type="SMART" id="SM00342">
    <property type="entry name" value="HTH_ARAC"/>
    <property type="match status" value="1"/>
</dbReference>
<proteinExistence type="predicted"/>
<name>A0A081BR30_9BACT</name>
<dbReference type="InterPro" id="IPR020449">
    <property type="entry name" value="Tscrpt_reg_AraC-type_HTH"/>
</dbReference>
<sequence>MGYKRILHKDATKHEHIWVRTDHFHELFVADPASPSYIDVSHLSRIFAQPLIVLFAGHGRWFENEGLKRQTQANVLGIEYIRSGNVTLTNGRKERLVEAGEVYFIRGDFPDADHTGPAGSLSKRYVWLTGSVLENLLRSVNLWQEQVVRIQRPRQFEALLRQMTRLLDEDPPDVDMRASVLAYQILLFLGQSLQPSLPSLLEHALAFMQKNLHCQLQMKDVCDYLGVNDIHLRRLFSRHIKVSPMTYFHKQKLTWSANLLSTSSLPIKEIAYEIGYDDPLYFSNQFKKYFGLSPKQYRESNSFSLGVVAEDEHA</sequence>
<evidence type="ECO:0000259" key="4">
    <source>
        <dbReference type="PROSITE" id="PS01124"/>
    </source>
</evidence>
<dbReference type="InterPro" id="IPR018062">
    <property type="entry name" value="HTH_AraC-typ_CS"/>
</dbReference>
<accession>A0A081BR30</accession>
<dbReference type="Gene3D" id="1.10.10.60">
    <property type="entry name" value="Homeodomain-like"/>
    <property type="match status" value="2"/>
</dbReference>
<dbReference type="PANTHER" id="PTHR43280:SF30">
    <property type="entry name" value="MMSAB OPERON REGULATORY PROTEIN"/>
    <property type="match status" value="1"/>
</dbReference>
<dbReference type="STRING" id="1499966.U14_05136"/>
<dbReference type="PROSITE" id="PS00041">
    <property type="entry name" value="HTH_ARAC_FAMILY_1"/>
    <property type="match status" value="1"/>
</dbReference>
<keyword evidence="2" id="KW-0238">DNA-binding</keyword>
<dbReference type="PRINTS" id="PR00032">
    <property type="entry name" value="HTHARAC"/>
</dbReference>
<dbReference type="InterPro" id="IPR003313">
    <property type="entry name" value="AraC-bd"/>
</dbReference>
<feature type="domain" description="HTH araC/xylS-type" evidence="4">
    <location>
        <begin position="202"/>
        <end position="300"/>
    </location>
</feature>
<evidence type="ECO:0000313" key="6">
    <source>
        <dbReference type="Proteomes" id="UP000030700"/>
    </source>
</evidence>
<protein>
    <submittedName>
        <fullName evidence="5">Transcriptional regulator, AraC family</fullName>
    </submittedName>
</protein>
<evidence type="ECO:0000256" key="1">
    <source>
        <dbReference type="ARBA" id="ARBA00023015"/>
    </source>
</evidence>
<dbReference type="PANTHER" id="PTHR43280">
    <property type="entry name" value="ARAC-FAMILY TRANSCRIPTIONAL REGULATOR"/>
    <property type="match status" value="1"/>
</dbReference>
<keyword evidence="1" id="KW-0805">Transcription regulation</keyword>
<dbReference type="HOGENOM" id="CLU_969232_0_0_0"/>
<dbReference type="PROSITE" id="PS01124">
    <property type="entry name" value="HTH_ARAC_FAMILY_2"/>
    <property type="match status" value="1"/>
</dbReference>
<dbReference type="EMBL" id="DF820460">
    <property type="protein sequence ID" value="GAK53861.1"/>
    <property type="molecule type" value="Genomic_DNA"/>
</dbReference>
<dbReference type="SUPFAM" id="SSF51215">
    <property type="entry name" value="Regulatory protein AraC"/>
    <property type="match status" value="1"/>
</dbReference>
<evidence type="ECO:0000256" key="2">
    <source>
        <dbReference type="ARBA" id="ARBA00023125"/>
    </source>
</evidence>
<evidence type="ECO:0000256" key="3">
    <source>
        <dbReference type="ARBA" id="ARBA00023163"/>
    </source>
</evidence>
<dbReference type="AlphaFoldDB" id="A0A081BR30"/>
<dbReference type="Pfam" id="PF02311">
    <property type="entry name" value="AraC_binding"/>
    <property type="match status" value="1"/>
</dbReference>
<dbReference type="SUPFAM" id="SSF46689">
    <property type="entry name" value="Homeodomain-like"/>
    <property type="match status" value="2"/>
</dbReference>
<gene>
    <name evidence="5" type="ORF">U14_05136</name>
</gene>
<dbReference type="Proteomes" id="UP000030700">
    <property type="component" value="Unassembled WGS sequence"/>
</dbReference>
<dbReference type="GO" id="GO:0043565">
    <property type="term" value="F:sequence-specific DNA binding"/>
    <property type="evidence" value="ECO:0007669"/>
    <property type="project" value="InterPro"/>
</dbReference>
<reference evidence="5" key="1">
    <citation type="journal article" date="2015" name="PeerJ">
        <title>First genomic representation of candidate bacterial phylum KSB3 points to enhanced environmental sensing as a trigger of wastewater bulking.</title>
        <authorList>
            <person name="Sekiguchi Y."/>
            <person name="Ohashi A."/>
            <person name="Parks D.H."/>
            <person name="Yamauchi T."/>
            <person name="Tyson G.W."/>
            <person name="Hugenholtz P."/>
        </authorList>
    </citation>
    <scope>NUCLEOTIDE SEQUENCE [LARGE SCALE GENOMIC DNA]</scope>
</reference>
<dbReference type="InterPro" id="IPR037923">
    <property type="entry name" value="HTH-like"/>
</dbReference>
<dbReference type="GO" id="GO:0003700">
    <property type="term" value="F:DNA-binding transcription factor activity"/>
    <property type="evidence" value="ECO:0007669"/>
    <property type="project" value="InterPro"/>
</dbReference>
<organism evidence="5">
    <name type="scientific">Candidatus Moduliflexus flocculans</name>
    <dbReference type="NCBI Taxonomy" id="1499966"/>
    <lineage>
        <taxon>Bacteria</taxon>
        <taxon>Candidatus Moduliflexota</taxon>
        <taxon>Candidatus Moduliflexia</taxon>
        <taxon>Candidatus Moduliflexales</taxon>
        <taxon>Candidatus Moduliflexaceae</taxon>
    </lineage>
</organism>
<evidence type="ECO:0000313" key="5">
    <source>
        <dbReference type="EMBL" id="GAK53861.1"/>
    </source>
</evidence>
<keyword evidence="3" id="KW-0804">Transcription</keyword>